<dbReference type="RefSeq" id="WP_203919896.1">
    <property type="nucleotide sequence ID" value="NZ_BONZ01000041.1"/>
</dbReference>
<dbReference type="EMBL" id="BONZ01000041">
    <property type="protein sequence ID" value="GIH16307.1"/>
    <property type="molecule type" value="Genomic_DNA"/>
</dbReference>
<dbReference type="AlphaFoldDB" id="A0A8J3QUG7"/>
<dbReference type="Proteomes" id="UP000642748">
    <property type="component" value="Unassembled WGS sequence"/>
</dbReference>
<evidence type="ECO:0000313" key="1">
    <source>
        <dbReference type="EMBL" id="GIH16307.1"/>
    </source>
</evidence>
<proteinExistence type="predicted"/>
<keyword evidence="2" id="KW-1185">Reference proteome</keyword>
<organism evidence="1 2">
    <name type="scientific">Rugosimonospora africana</name>
    <dbReference type="NCBI Taxonomy" id="556532"/>
    <lineage>
        <taxon>Bacteria</taxon>
        <taxon>Bacillati</taxon>
        <taxon>Actinomycetota</taxon>
        <taxon>Actinomycetes</taxon>
        <taxon>Micromonosporales</taxon>
        <taxon>Micromonosporaceae</taxon>
        <taxon>Rugosimonospora</taxon>
    </lineage>
</organism>
<evidence type="ECO:0000313" key="2">
    <source>
        <dbReference type="Proteomes" id="UP000642748"/>
    </source>
</evidence>
<name>A0A8J3QUG7_9ACTN</name>
<gene>
    <name evidence="1" type="ORF">Raf01_44790</name>
</gene>
<reference evidence="1" key="1">
    <citation type="submission" date="2021-01" db="EMBL/GenBank/DDBJ databases">
        <title>Whole genome shotgun sequence of Rugosimonospora africana NBRC 104875.</title>
        <authorList>
            <person name="Komaki H."/>
            <person name="Tamura T."/>
        </authorList>
    </citation>
    <scope>NUCLEOTIDE SEQUENCE</scope>
    <source>
        <strain evidence="1">NBRC 104875</strain>
    </source>
</reference>
<protein>
    <submittedName>
        <fullName evidence="1">Uncharacterized protein</fullName>
    </submittedName>
</protein>
<accession>A0A8J3QUG7</accession>
<comment type="caution">
    <text evidence="1">The sequence shown here is derived from an EMBL/GenBank/DDBJ whole genome shotgun (WGS) entry which is preliminary data.</text>
</comment>
<sequence length="122" mass="12002">MTDAVGEPVGLGRAGAVVDGVARGVGLADGVADGVRIGALGVAGGRVVGGAGRVGCTAWVGGGAGCWYAAFGAGAGRTSRYVASVARKNSTSATVDLRTFQWLGDLQRLMTDPPPSPSPVQC</sequence>